<dbReference type="PROSITE" id="PS50076">
    <property type="entry name" value="DNAJ_2"/>
    <property type="match status" value="1"/>
</dbReference>
<organism evidence="5 6">
    <name type="scientific">Borrelia duttonii (strain Ly)</name>
    <dbReference type="NCBI Taxonomy" id="412419"/>
    <lineage>
        <taxon>Bacteria</taxon>
        <taxon>Pseudomonadati</taxon>
        <taxon>Spirochaetota</taxon>
        <taxon>Spirochaetia</taxon>
        <taxon>Spirochaetales</taxon>
        <taxon>Borreliaceae</taxon>
        <taxon>Borrelia</taxon>
    </lineage>
</organism>
<dbReference type="Proteomes" id="UP000000611">
    <property type="component" value="Chromosome"/>
</dbReference>
<keyword evidence="1" id="KW-0677">Repeat</keyword>
<evidence type="ECO:0000256" key="3">
    <source>
        <dbReference type="ARBA" id="ARBA00023186"/>
    </source>
</evidence>
<dbReference type="CDD" id="cd10747">
    <property type="entry name" value="DnaJ_C"/>
    <property type="match status" value="1"/>
</dbReference>
<dbReference type="InterPro" id="IPR036869">
    <property type="entry name" value="J_dom_sf"/>
</dbReference>
<keyword evidence="2" id="KW-0862">Zinc</keyword>
<dbReference type="GO" id="GO:0008270">
    <property type="term" value="F:zinc ion binding"/>
    <property type="evidence" value="ECO:0007669"/>
    <property type="project" value="UniProtKB-KW"/>
</dbReference>
<dbReference type="FunFam" id="1.10.287.110:FF:000034">
    <property type="entry name" value="Chaperone protein DnaJ"/>
    <property type="match status" value="1"/>
</dbReference>
<keyword evidence="5" id="KW-0346">Stress response</keyword>
<keyword evidence="2" id="KW-0863">Zinc-finger</keyword>
<dbReference type="SMART" id="SM00271">
    <property type="entry name" value="DnaJ"/>
    <property type="match status" value="1"/>
</dbReference>
<sequence>MSKDYYNILGVNKNATTEEIKKAYKKLAIKYHPDKNKENKFAEEKFKEINEAYEVLSSPQKKSNYDNFGNADFNNNFNTDSFTKGFKNSGFQHFDNFDLFSDIFGEFTKGTIQDKEVTIKISLYDAYMGGKKFILINNEKIEINIPKGTIDTTKLKFNGKGNTNPISGKRSNLIIKFEISSYKNFTLKDRNLETQINVYPWEIALGSEKIFETIEGKKIKIKIPKNTKNGEILNLKGLGMPALGNAIKGDLKVKLIVDVPPIINDEVKIIYEKLKEIYNKKF</sequence>
<dbReference type="eggNOG" id="COG0484">
    <property type="taxonomic scope" value="Bacteria"/>
</dbReference>
<dbReference type="KEGG" id="bdu:BDU_658"/>
<dbReference type="CDD" id="cd06257">
    <property type="entry name" value="DnaJ"/>
    <property type="match status" value="1"/>
</dbReference>
<dbReference type="GO" id="GO:0042026">
    <property type="term" value="P:protein refolding"/>
    <property type="evidence" value="ECO:0007669"/>
    <property type="project" value="TreeGrafter"/>
</dbReference>
<dbReference type="FunFam" id="2.60.260.20:FF:000013">
    <property type="entry name" value="DnaJ subfamily B member 11"/>
    <property type="match status" value="1"/>
</dbReference>
<dbReference type="Gene3D" id="2.60.260.20">
    <property type="entry name" value="Urease metallochaperone UreE, N-terminal domain"/>
    <property type="match status" value="2"/>
</dbReference>
<dbReference type="GO" id="GO:0051082">
    <property type="term" value="F:unfolded protein binding"/>
    <property type="evidence" value="ECO:0007669"/>
    <property type="project" value="InterPro"/>
</dbReference>
<dbReference type="InterPro" id="IPR001623">
    <property type="entry name" value="DnaJ_domain"/>
</dbReference>
<dbReference type="Pfam" id="PF00226">
    <property type="entry name" value="DnaJ"/>
    <property type="match status" value="1"/>
</dbReference>
<evidence type="ECO:0000259" key="4">
    <source>
        <dbReference type="PROSITE" id="PS50076"/>
    </source>
</evidence>
<dbReference type="RefSeq" id="WP_012538396.1">
    <property type="nucleotide sequence ID" value="NC_011229.1"/>
</dbReference>
<dbReference type="PANTHER" id="PTHR43096">
    <property type="entry name" value="DNAJ HOMOLOG 1, MITOCHONDRIAL-RELATED"/>
    <property type="match status" value="1"/>
</dbReference>
<gene>
    <name evidence="5" type="primary">dnaJ-2</name>
    <name evidence="5" type="ordered locus">BDU_658</name>
</gene>
<dbReference type="Pfam" id="PF01556">
    <property type="entry name" value="DnaJ_C"/>
    <property type="match status" value="1"/>
</dbReference>
<dbReference type="PRINTS" id="PR00625">
    <property type="entry name" value="JDOMAIN"/>
</dbReference>
<feature type="domain" description="J" evidence="4">
    <location>
        <begin position="4"/>
        <end position="69"/>
    </location>
</feature>
<keyword evidence="6" id="KW-1185">Reference proteome</keyword>
<name>B5RMK1_BORDL</name>
<dbReference type="STRING" id="412419.BDU_658"/>
<dbReference type="AlphaFoldDB" id="B5RMK1"/>
<reference evidence="5 6" key="1">
    <citation type="journal article" date="2008" name="PLoS Genet.">
        <title>The genome of Borrelia recurrentis, the agent of deadly louse-borne relapsing fever, is a degraded subset of tick-borne Borrelia duttonii.</title>
        <authorList>
            <person name="Lescot M."/>
            <person name="Audic S."/>
            <person name="Robert C."/>
            <person name="Nguyen T.T."/>
            <person name="Blanc G."/>
            <person name="Cutler S.J."/>
            <person name="Wincker P."/>
            <person name="Couloux A."/>
            <person name="Claverie J.-M."/>
            <person name="Raoult D."/>
            <person name="Drancourt M."/>
        </authorList>
    </citation>
    <scope>NUCLEOTIDE SEQUENCE [LARGE SCALE GENOMIC DNA]</scope>
    <source>
        <strain evidence="5 6">Ly</strain>
    </source>
</reference>
<protein>
    <submittedName>
        <fullName evidence="5">Heat shock protein</fullName>
    </submittedName>
</protein>
<dbReference type="EMBL" id="CP000976">
    <property type="protein sequence ID" value="ACH93587.1"/>
    <property type="molecule type" value="Genomic_DNA"/>
</dbReference>
<dbReference type="InterPro" id="IPR002939">
    <property type="entry name" value="DnaJ_C"/>
</dbReference>
<dbReference type="HOGENOM" id="CLU_017633_0_0_12"/>
<keyword evidence="2" id="KW-0479">Metal-binding</keyword>
<dbReference type="GO" id="GO:0005737">
    <property type="term" value="C:cytoplasm"/>
    <property type="evidence" value="ECO:0007669"/>
    <property type="project" value="TreeGrafter"/>
</dbReference>
<keyword evidence="3" id="KW-0143">Chaperone</keyword>
<evidence type="ECO:0000256" key="1">
    <source>
        <dbReference type="ARBA" id="ARBA00022737"/>
    </source>
</evidence>
<dbReference type="PANTHER" id="PTHR43096:SF52">
    <property type="entry name" value="DNAJ HOMOLOG 1, MITOCHONDRIAL-RELATED"/>
    <property type="match status" value="1"/>
</dbReference>
<dbReference type="OrthoDB" id="9779889at2"/>
<accession>B5RMK1</accession>
<evidence type="ECO:0000256" key="2">
    <source>
        <dbReference type="ARBA" id="ARBA00022771"/>
    </source>
</evidence>
<dbReference type="SUPFAM" id="SSF46565">
    <property type="entry name" value="Chaperone J-domain"/>
    <property type="match status" value="1"/>
</dbReference>
<dbReference type="Gene3D" id="1.10.287.110">
    <property type="entry name" value="DnaJ domain"/>
    <property type="match status" value="1"/>
</dbReference>
<proteinExistence type="predicted"/>
<evidence type="ECO:0000313" key="5">
    <source>
        <dbReference type="EMBL" id="ACH93587.1"/>
    </source>
</evidence>
<dbReference type="SUPFAM" id="SSF49493">
    <property type="entry name" value="HSP40/DnaJ peptide-binding domain"/>
    <property type="match status" value="2"/>
</dbReference>
<dbReference type="InterPro" id="IPR008971">
    <property type="entry name" value="HSP40/DnaJ_pept-bd"/>
</dbReference>
<evidence type="ECO:0000313" key="6">
    <source>
        <dbReference type="Proteomes" id="UP000000611"/>
    </source>
</evidence>